<dbReference type="Proteomes" id="UP000288028">
    <property type="component" value="Unassembled WGS sequence"/>
</dbReference>
<keyword evidence="2" id="KW-1185">Reference proteome</keyword>
<comment type="caution">
    <text evidence="1">The sequence shown here is derived from an EMBL/GenBank/DDBJ whole genome shotgun (WGS) entry which is preliminary data.</text>
</comment>
<dbReference type="Gene3D" id="1.10.287.1080">
    <property type="entry name" value="MazG-like"/>
    <property type="match status" value="1"/>
</dbReference>
<proteinExistence type="predicted"/>
<evidence type="ECO:0008006" key="3">
    <source>
        <dbReference type="Google" id="ProtNLM"/>
    </source>
</evidence>
<reference evidence="1 2" key="1">
    <citation type="submission" date="2017-05" db="EMBL/GenBank/DDBJ databases">
        <title>Vagococcus spp. assemblies.</title>
        <authorList>
            <person name="Gulvik C.A."/>
        </authorList>
    </citation>
    <scope>NUCLEOTIDE SEQUENCE [LARGE SCALE GENOMIC DNA]</scope>
    <source>
        <strain evidence="1 2">SS1714</strain>
    </source>
</reference>
<dbReference type="GeneID" id="95579315"/>
<organism evidence="1 2">
    <name type="scientific">Vagococcus carniphilus</name>
    <dbReference type="NCBI Taxonomy" id="218144"/>
    <lineage>
        <taxon>Bacteria</taxon>
        <taxon>Bacillati</taxon>
        <taxon>Bacillota</taxon>
        <taxon>Bacilli</taxon>
        <taxon>Lactobacillales</taxon>
        <taxon>Enterococcaceae</taxon>
        <taxon>Vagococcus</taxon>
    </lineage>
</organism>
<name>A0A430ASQ1_9ENTE</name>
<sequence length="99" mass="11202">MDKTLQAIKQLAILEPKTLEQMALKLSEESGEVAQAVLSQTKASGNQYKSLQTEDIKEECIDTILVATALYYKLEGSSDEEFITLLTEKMTKWKQHLHN</sequence>
<gene>
    <name evidence="1" type="ORF">CBF28_12505</name>
</gene>
<dbReference type="EMBL" id="NGKB01000015">
    <property type="protein sequence ID" value="RSU11066.1"/>
    <property type="molecule type" value="Genomic_DNA"/>
</dbReference>
<evidence type="ECO:0000313" key="1">
    <source>
        <dbReference type="EMBL" id="RSU11066.1"/>
    </source>
</evidence>
<protein>
    <recommendedName>
        <fullName evidence="3">NTP pyrophosphohydrolase MazG putative catalytic core domain-containing protein</fullName>
    </recommendedName>
</protein>
<dbReference type="InterPro" id="IPR044548">
    <property type="entry name" value="AF0060_NTP-PPase_MazG-like"/>
</dbReference>
<dbReference type="RefSeq" id="WP_126795783.1">
    <property type="nucleotide sequence ID" value="NZ_CP060720.1"/>
</dbReference>
<dbReference type="SUPFAM" id="SSF101386">
    <property type="entry name" value="all-alpha NTP pyrophosphatases"/>
    <property type="match status" value="1"/>
</dbReference>
<accession>A0A430ASQ1</accession>
<dbReference type="AlphaFoldDB" id="A0A430ASQ1"/>
<evidence type="ECO:0000313" key="2">
    <source>
        <dbReference type="Proteomes" id="UP000288028"/>
    </source>
</evidence>
<dbReference type="CDD" id="cd11533">
    <property type="entry name" value="NTP-PPase_Af0060_like"/>
    <property type="match status" value="1"/>
</dbReference>
<dbReference type="OrthoDB" id="1755031at2"/>